<dbReference type="GO" id="GO:0008195">
    <property type="term" value="F:phosphatidate phosphatase activity"/>
    <property type="evidence" value="ECO:0007669"/>
    <property type="project" value="InterPro"/>
</dbReference>
<protein>
    <submittedName>
        <fullName evidence="2">DUF2183 domain-containing protein</fullName>
    </submittedName>
</protein>
<reference evidence="2 3" key="1">
    <citation type="submission" date="2020-08" db="EMBL/GenBank/DDBJ databases">
        <title>Genome sequence of Leucobacter denitrificans KACC 14055T.</title>
        <authorList>
            <person name="Hyun D.-W."/>
            <person name="Bae J.-W."/>
        </authorList>
    </citation>
    <scope>NUCLEOTIDE SEQUENCE [LARGE SCALE GENOMIC DNA]</scope>
    <source>
        <strain evidence="2 3">KACC 14055</strain>
    </source>
</reference>
<evidence type="ECO:0000313" key="2">
    <source>
        <dbReference type="EMBL" id="QNN63082.1"/>
    </source>
</evidence>
<dbReference type="AlphaFoldDB" id="A0A7G9S5F7"/>
<feature type="domain" description="Phosphatidate phosphatase APP1 catalytic" evidence="1">
    <location>
        <begin position="205"/>
        <end position="356"/>
    </location>
</feature>
<name>A0A7G9S5F7_9MICO</name>
<sequence>MLCTGCERRRCLTVGRLRHPIHFDWPAIAPRSIAPGKRWRASCSNTSYTGLVTSPDDLPDSRPRFAARFEDRIHRSRAKRAIKRGKSPWVIPYIGYGTTEWIRVLGRVLYLRPDTSEHSRFRPDVEEVSRVRGWRTFTSLYVPYQKVAVLVDDEPVAEVVADRGGVIDSIVRVALNPGWHTVTLRVEGAEVSHAPVKVMDPHAKVGVLSDVDDTVLITALPKPFVAAWNSFVLDENARRATSGMPVLYERLSKKHTGTPFIYLSTGAWNAAPALSRFLARNLYPMGPLLLTDWGPTHDRWFRSGREHKQRELKRLAREFPDVKWILIGDDGQHDESLYHEFAKAHPNNVAAVAIRQLSVSQAVLAGGRSKARLHRDASGVPWVYGPDGATLAEELSKHDLL</sequence>
<dbReference type="InterPro" id="IPR052935">
    <property type="entry name" value="Mg2+_PAP"/>
</dbReference>
<dbReference type="InterPro" id="IPR019236">
    <property type="entry name" value="APP1_cat"/>
</dbReference>
<proteinExistence type="predicted"/>
<keyword evidence="3" id="KW-1185">Reference proteome</keyword>
<organism evidence="2 3">
    <name type="scientific">Leucobacter denitrificans</name>
    <dbReference type="NCBI Taxonomy" id="683042"/>
    <lineage>
        <taxon>Bacteria</taxon>
        <taxon>Bacillati</taxon>
        <taxon>Actinomycetota</taxon>
        <taxon>Actinomycetes</taxon>
        <taxon>Micrococcales</taxon>
        <taxon>Microbacteriaceae</taxon>
        <taxon>Leucobacter</taxon>
    </lineage>
</organism>
<evidence type="ECO:0000313" key="3">
    <source>
        <dbReference type="Proteomes" id="UP000515934"/>
    </source>
</evidence>
<dbReference type="KEGG" id="ldn:H9L06_01515"/>
<evidence type="ECO:0000259" key="1">
    <source>
        <dbReference type="Pfam" id="PF09949"/>
    </source>
</evidence>
<dbReference type="Proteomes" id="UP000515934">
    <property type="component" value="Chromosome"/>
</dbReference>
<accession>A0A7G9S5F7</accession>
<dbReference type="EMBL" id="CP060716">
    <property type="protein sequence ID" value="QNN63082.1"/>
    <property type="molecule type" value="Genomic_DNA"/>
</dbReference>
<gene>
    <name evidence="2" type="ORF">H9L06_01515</name>
</gene>
<dbReference type="PANTHER" id="PTHR28208">
    <property type="entry name" value="PHOSPHATIDATE PHOSPHATASE APP1"/>
    <property type="match status" value="1"/>
</dbReference>
<dbReference type="PANTHER" id="PTHR28208:SF3">
    <property type="entry name" value="PHOSPHATIDATE PHOSPHATASE APP1"/>
    <property type="match status" value="1"/>
</dbReference>
<dbReference type="Pfam" id="PF09949">
    <property type="entry name" value="APP1_cat"/>
    <property type="match status" value="1"/>
</dbReference>